<gene>
    <name evidence="2" type="ORF">F3K53_02140</name>
</gene>
<dbReference type="PANTHER" id="PTHR43792">
    <property type="entry name" value="GNAT FAMILY, PUTATIVE (AFU_ORTHOLOGUE AFUA_3G00765)-RELATED-RELATED"/>
    <property type="match status" value="1"/>
</dbReference>
<dbReference type="SUPFAM" id="SSF55729">
    <property type="entry name" value="Acyl-CoA N-acyltransferases (Nat)"/>
    <property type="match status" value="1"/>
</dbReference>
<dbReference type="AlphaFoldDB" id="A0A5M8FWZ5"/>
<evidence type="ECO:0000259" key="1">
    <source>
        <dbReference type="Pfam" id="PF13302"/>
    </source>
</evidence>
<evidence type="ECO:0000313" key="3">
    <source>
        <dbReference type="Proteomes" id="UP000323909"/>
    </source>
</evidence>
<proteinExistence type="predicted"/>
<evidence type="ECO:0000313" key="2">
    <source>
        <dbReference type="EMBL" id="KAA6188346.1"/>
    </source>
</evidence>
<dbReference type="GO" id="GO:0016747">
    <property type="term" value="F:acyltransferase activity, transferring groups other than amino-acyl groups"/>
    <property type="evidence" value="ECO:0007669"/>
    <property type="project" value="InterPro"/>
</dbReference>
<dbReference type="PANTHER" id="PTHR43792:SF1">
    <property type="entry name" value="N-ACETYLTRANSFERASE DOMAIN-CONTAINING PROTEIN"/>
    <property type="match status" value="1"/>
</dbReference>
<dbReference type="Pfam" id="PF13302">
    <property type="entry name" value="Acetyltransf_3"/>
    <property type="match status" value="1"/>
</dbReference>
<dbReference type="Proteomes" id="UP000323909">
    <property type="component" value="Unassembled WGS sequence"/>
</dbReference>
<protein>
    <submittedName>
        <fullName evidence="2">GNAT family N-acetyltransferase</fullName>
    </submittedName>
</protein>
<name>A0A5M8FWZ5_PSEVE</name>
<dbReference type="InterPro" id="IPR000182">
    <property type="entry name" value="GNAT_dom"/>
</dbReference>
<comment type="caution">
    <text evidence="2">The sequence shown here is derived from an EMBL/GenBank/DDBJ whole genome shotgun (WGS) entry which is preliminary data.</text>
</comment>
<accession>A0A5M8FWZ5</accession>
<sequence length="197" mass="22868">MRQNVNHLYNVYLRTWDQDDIEGYAELLGDPQTMQYISAGTTRNRDTAAAEIARFQQEIAQQGWSRWAVSLGLDSPFIGYAGFAEKEYGINFGNRFLKKYWGSPYPFTAIHLALEHCFLQLGFDQIYTLTNIKHHRALEMNRAFLHLPEISGTVMETPFGPHLKVDLTRERFMEISPLNRARIDRFSRRLTRSHAPA</sequence>
<dbReference type="Gene3D" id="3.40.630.30">
    <property type="match status" value="1"/>
</dbReference>
<dbReference type="InterPro" id="IPR016181">
    <property type="entry name" value="Acyl_CoA_acyltransferase"/>
</dbReference>
<dbReference type="InterPro" id="IPR051531">
    <property type="entry name" value="N-acetyltransferase"/>
</dbReference>
<feature type="domain" description="N-acetyltransferase" evidence="1">
    <location>
        <begin position="11"/>
        <end position="137"/>
    </location>
</feature>
<dbReference type="EMBL" id="VWXT01000029">
    <property type="protein sequence ID" value="KAA6188346.1"/>
    <property type="molecule type" value="Genomic_DNA"/>
</dbReference>
<organism evidence="2 3">
    <name type="scientific">Pseudomonas veronii</name>
    <dbReference type="NCBI Taxonomy" id="76761"/>
    <lineage>
        <taxon>Bacteria</taxon>
        <taxon>Pseudomonadati</taxon>
        <taxon>Pseudomonadota</taxon>
        <taxon>Gammaproteobacteria</taxon>
        <taxon>Pseudomonadales</taxon>
        <taxon>Pseudomonadaceae</taxon>
        <taxon>Pseudomonas</taxon>
    </lineage>
</organism>
<reference evidence="2 3" key="1">
    <citation type="submission" date="2019-09" db="EMBL/GenBank/DDBJ databases">
        <title>Genomic sequencing of 4 copper resistant soil isolates.</title>
        <authorList>
            <person name="Havryliuk O."/>
        </authorList>
    </citation>
    <scope>NUCLEOTIDE SEQUENCE [LARGE SCALE GENOMIC DNA]</scope>
    <source>
        <strain evidence="2 3">UKR4</strain>
    </source>
</reference>
<keyword evidence="2" id="KW-0808">Transferase</keyword>